<protein>
    <submittedName>
        <fullName evidence="6">Galactosylceramide sulfotransferase-like</fullName>
    </submittedName>
</protein>
<organism evidence="6">
    <name type="scientific">Soboliphyme baturini</name>
    <dbReference type="NCBI Taxonomy" id="241478"/>
    <lineage>
        <taxon>Eukaryota</taxon>
        <taxon>Metazoa</taxon>
        <taxon>Ecdysozoa</taxon>
        <taxon>Nematoda</taxon>
        <taxon>Enoplea</taxon>
        <taxon>Dorylaimia</taxon>
        <taxon>Dioctophymatida</taxon>
        <taxon>Dioctophymatoidea</taxon>
        <taxon>Soboliphymatidae</taxon>
        <taxon>Soboliphyme</taxon>
    </lineage>
</organism>
<evidence type="ECO:0000313" key="6">
    <source>
        <dbReference type="WBParaSite" id="SBAD_0001316601-mRNA-1"/>
    </source>
</evidence>
<dbReference type="PANTHER" id="PTHR12103">
    <property type="entry name" value="5'-NUCLEOTIDASE DOMAIN-CONTAINING"/>
    <property type="match status" value="1"/>
</dbReference>
<reference evidence="4 5" key="2">
    <citation type="submission" date="2018-11" db="EMBL/GenBank/DDBJ databases">
        <authorList>
            <consortium name="Pathogen Informatics"/>
        </authorList>
    </citation>
    <scope>NUCLEOTIDE SEQUENCE [LARGE SCALE GENOMIC DNA]</scope>
</reference>
<sequence>MVVSNPEVKSVLKQWRLERYDIREYVKVLFNPQFGSIFRTYHNPTYFSRRLMRLADIYMSNVTNLLQYSLNHTFYVRRWPLPHEPEGYNQYDG</sequence>
<dbReference type="InterPro" id="IPR008380">
    <property type="entry name" value="HAD-SF_hydro_IG_5-nucl"/>
</dbReference>
<accession>A0A183JA57</accession>
<dbReference type="AlphaFoldDB" id="A0A183JA57"/>
<evidence type="ECO:0000313" key="5">
    <source>
        <dbReference type="Proteomes" id="UP000270296"/>
    </source>
</evidence>
<dbReference type="InterPro" id="IPR036412">
    <property type="entry name" value="HAD-like_sf"/>
</dbReference>
<dbReference type="SUPFAM" id="SSF56784">
    <property type="entry name" value="HAD-like"/>
    <property type="match status" value="1"/>
</dbReference>
<dbReference type="GO" id="GO:0046872">
    <property type="term" value="F:metal ion binding"/>
    <property type="evidence" value="ECO:0007669"/>
    <property type="project" value="UniProtKB-KW"/>
</dbReference>
<dbReference type="OrthoDB" id="409330at2759"/>
<dbReference type="EMBL" id="UZAM01018722">
    <property type="protein sequence ID" value="VDP51610.1"/>
    <property type="molecule type" value="Genomic_DNA"/>
</dbReference>
<evidence type="ECO:0000313" key="4">
    <source>
        <dbReference type="EMBL" id="VDP51610.1"/>
    </source>
</evidence>
<reference evidence="6" key="1">
    <citation type="submission" date="2016-06" db="UniProtKB">
        <authorList>
            <consortium name="WormBaseParasite"/>
        </authorList>
    </citation>
    <scope>IDENTIFICATION</scope>
</reference>
<dbReference type="WBParaSite" id="SBAD_0001316601-mRNA-1">
    <property type="protein sequence ID" value="SBAD_0001316601-mRNA-1"/>
    <property type="gene ID" value="SBAD_0001316601"/>
</dbReference>
<gene>
    <name evidence="4" type="ORF">SBAD_LOCUS12755</name>
</gene>
<dbReference type="Pfam" id="PF05761">
    <property type="entry name" value="5_nucleotid"/>
    <property type="match status" value="1"/>
</dbReference>
<keyword evidence="3" id="KW-0460">Magnesium</keyword>
<evidence type="ECO:0000256" key="3">
    <source>
        <dbReference type="ARBA" id="ARBA00022842"/>
    </source>
</evidence>
<keyword evidence="5" id="KW-1185">Reference proteome</keyword>
<dbReference type="GO" id="GO:0008253">
    <property type="term" value="F:5'-nucleotidase activity"/>
    <property type="evidence" value="ECO:0007669"/>
    <property type="project" value="TreeGrafter"/>
</dbReference>
<evidence type="ECO:0000256" key="2">
    <source>
        <dbReference type="ARBA" id="ARBA00022801"/>
    </source>
</evidence>
<proteinExistence type="predicted"/>
<dbReference type="Proteomes" id="UP000270296">
    <property type="component" value="Unassembled WGS sequence"/>
</dbReference>
<keyword evidence="1" id="KW-0479">Metal-binding</keyword>
<dbReference type="PANTHER" id="PTHR12103:SF12">
    <property type="entry name" value="FI20020P1"/>
    <property type="match status" value="1"/>
</dbReference>
<evidence type="ECO:0000256" key="1">
    <source>
        <dbReference type="ARBA" id="ARBA00022723"/>
    </source>
</evidence>
<keyword evidence="2" id="KW-0378">Hydrolase</keyword>
<name>A0A183JA57_9BILA</name>